<dbReference type="AlphaFoldDB" id="A0A8J4U112"/>
<keyword evidence="2" id="KW-1185">Reference proteome</keyword>
<proteinExistence type="predicted"/>
<gene>
    <name evidence="1" type="ORF">DAT39_006612</name>
</gene>
<dbReference type="OrthoDB" id="9904331at2759"/>
<protein>
    <submittedName>
        <fullName evidence="1">Uncharacterized protein</fullName>
    </submittedName>
</protein>
<reference evidence="1" key="1">
    <citation type="submission" date="2020-07" db="EMBL/GenBank/DDBJ databases">
        <title>Clarias magur genome sequencing, assembly and annotation.</title>
        <authorList>
            <person name="Kushwaha B."/>
            <person name="Kumar R."/>
            <person name="Das P."/>
            <person name="Joshi C.G."/>
            <person name="Kumar D."/>
            <person name="Nagpure N.S."/>
            <person name="Pandey M."/>
            <person name="Agarwal S."/>
            <person name="Srivastava S."/>
            <person name="Singh M."/>
            <person name="Sahoo L."/>
            <person name="Jayasankar P."/>
            <person name="Meher P.K."/>
            <person name="Koringa P.G."/>
            <person name="Iquebal M.A."/>
            <person name="Das S.P."/>
            <person name="Bit A."/>
            <person name="Patnaik S."/>
            <person name="Patel N."/>
            <person name="Shah T.M."/>
            <person name="Hinsu A."/>
            <person name="Jena J.K."/>
        </authorList>
    </citation>
    <scope>NUCLEOTIDE SEQUENCE</scope>
    <source>
        <strain evidence="1">CIFAMagur01</strain>
        <tissue evidence="1">Testis</tissue>
    </source>
</reference>
<dbReference type="EMBL" id="QNUK01000070">
    <property type="protein sequence ID" value="KAF5903640.1"/>
    <property type="molecule type" value="Genomic_DNA"/>
</dbReference>
<feature type="non-terminal residue" evidence="1">
    <location>
        <position position="80"/>
    </location>
</feature>
<evidence type="ECO:0000313" key="2">
    <source>
        <dbReference type="Proteomes" id="UP000727407"/>
    </source>
</evidence>
<dbReference type="Proteomes" id="UP000727407">
    <property type="component" value="Unassembled WGS sequence"/>
</dbReference>
<sequence length="80" mass="9097">MLLDEKGDLVWTEQNKSEKNSKIKIMDDRNYFIFITVTLQERTPGENYTVTLYKTPDGSSKPDTILVGDITGTQMSTGFM</sequence>
<organism evidence="1 2">
    <name type="scientific">Clarias magur</name>
    <name type="common">Asian catfish</name>
    <name type="synonym">Macropteronotus magur</name>
    <dbReference type="NCBI Taxonomy" id="1594786"/>
    <lineage>
        <taxon>Eukaryota</taxon>
        <taxon>Metazoa</taxon>
        <taxon>Chordata</taxon>
        <taxon>Craniata</taxon>
        <taxon>Vertebrata</taxon>
        <taxon>Euteleostomi</taxon>
        <taxon>Actinopterygii</taxon>
        <taxon>Neopterygii</taxon>
        <taxon>Teleostei</taxon>
        <taxon>Ostariophysi</taxon>
        <taxon>Siluriformes</taxon>
        <taxon>Clariidae</taxon>
        <taxon>Clarias</taxon>
    </lineage>
</organism>
<comment type="caution">
    <text evidence="1">The sequence shown here is derived from an EMBL/GenBank/DDBJ whole genome shotgun (WGS) entry which is preliminary data.</text>
</comment>
<accession>A0A8J4U112</accession>
<name>A0A8J4U112_CLAMG</name>
<evidence type="ECO:0000313" key="1">
    <source>
        <dbReference type="EMBL" id="KAF5903640.1"/>
    </source>
</evidence>